<proteinExistence type="predicted"/>
<feature type="signal peptide" evidence="2">
    <location>
        <begin position="1"/>
        <end position="20"/>
    </location>
</feature>
<keyword evidence="1" id="KW-1133">Transmembrane helix</keyword>
<sequence length="202" mass="22718">MGLAACICTKVLQLIATVAALIVKRLSDKHSERVFVLNKKQSREWTLLNNISWSKESDDFSTLTFVGYTFISAVLLLTRFIDSTSNYGTCEVILLTCGVLFFTIEGLLIFFTVEQLPENLLIYAYALGSLSFICAALFALDLMFFKNLLKLKNSTAQTDQLKETVALKVYNLSQEPKASCCSNSPRTHIVNETNRNYLRTDL</sequence>
<dbReference type="AlphaFoldDB" id="A0AB39Z9D4"/>
<feature type="transmembrane region" description="Helical" evidence="1">
    <location>
        <begin position="123"/>
        <end position="145"/>
    </location>
</feature>
<dbReference type="Proteomes" id="UP001652628">
    <property type="component" value="Chromosome 2R"/>
</dbReference>
<feature type="transmembrane region" description="Helical" evidence="1">
    <location>
        <begin position="92"/>
        <end position="111"/>
    </location>
</feature>
<keyword evidence="1" id="KW-0812">Transmembrane</keyword>
<feature type="transmembrane region" description="Helical" evidence="1">
    <location>
        <begin position="60"/>
        <end position="80"/>
    </location>
</feature>
<evidence type="ECO:0000256" key="2">
    <source>
        <dbReference type="SAM" id="SignalP"/>
    </source>
</evidence>
<keyword evidence="3" id="KW-1185">Reference proteome</keyword>
<organism evidence="3 4">
    <name type="scientific">Drosophila suzukii</name>
    <name type="common">Spotted-wing drosophila fruit fly</name>
    <dbReference type="NCBI Taxonomy" id="28584"/>
    <lineage>
        <taxon>Eukaryota</taxon>
        <taxon>Metazoa</taxon>
        <taxon>Ecdysozoa</taxon>
        <taxon>Arthropoda</taxon>
        <taxon>Hexapoda</taxon>
        <taxon>Insecta</taxon>
        <taxon>Pterygota</taxon>
        <taxon>Neoptera</taxon>
        <taxon>Endopterygota</taxon>
        <taxon>Diptera</taxon>
        <taxon>Brachycera</taxon>
        <taxon>Muscomorpha</taxon>
        <taxon>Ephydroidea</taxon>
        <taxon>Drosophilidae</taxon>
        <taxon>Drosophila</taxon>
        <taxon>Sophophora</taxon>
    </lineage>
</organism>
<dbReference type="GeneID" id="108010201"/>
<gene>
    <name evidence="4" type="primary">LOC108010201</name>
</gene>
<dbReference type="RefSeq" id="XP_016930534.2">
    <property type="nucleotide sequence ID" value="XM_017075045.4"/>
</dbReference>
<accession>A0AB39Z9D4</accession>
<keyword evidence="1" id="KW-0472">Membrane</keyword>
<reference evidence="4" key="1">
    <citation type="submission" date="2025-08" db="UniProtKB">
        <authorList>
            <consortium name="RefSeq"/>
        </authorList>
    </citation>
    <scope>IDENTIFICATION</scope>
</reference>
<evidence type="ECO:0000313" key="3">
    <source>
        <dbReference type="Proteomes" id="UP001652628"/>
    </source>
</evidence>
<keyword evidence="2" id="KW-0732">Signal</keyword>
<name>A0AB39Z9D4_DROSZ</name>
<protein>
    <submittedName>
        <fullName evidence="4">Uncharacterized protein</fullName>
    </submittedName>
</protein>
<evidence type="ECO:0000256" key="1">
    <source>
        <dbReference type="SAM" id="Phobius"/>
    </source>
</evidence>
<feature type="chain" id="PRO_5045352508" evidence="2">
    <location>
        <begin position="21"/>
        <end position="202"/>
    </location>
</feature>
<evidence type="ECO:0000313" key="4">
    <source>
        <dbReference type="RefSeq" id="XP_016930534.2"/>
    </source>
</evidence>